<proteinExistence type="predicted"/>
<evidence type="ECO:0000313" key="2">
    <source>
        <dbReference type="EMBL" id="MBE1559062.1"/>
    </source>
</evidence>
<comment type="caution">
    <text evidence="2">The sequence shown here is derived from an EMBL/GenBank/DDBJ whole genome shotgun (WGS) entry which is preliminary data.</text>
</comment>
<accession>A0ABR9KBY2</accession>
<protein>
    <submittedName>
        <fullName evidence="2">Uncharacterized protein</fullName>
    </submittedName>
</protein>
<evidence type="ECO:0000256" key="1">
    <source>
        <dbReference type="SAM" id="MobiDB-lite"/>
    </source>
</evidence>
<sequence>MQPPLNGRAAADEVTQPAREKAGARVDAQSDEDEKGPQDEEQEVTTSALLWTGNLVLH</sequence>
<gene>
    <name evidence="2" type="ORF">H4W81_001841</name>
</gene>
<evidence type="ECO:0000313" key="3">
    <source>
        <dbReference type="Proteomes" id="UP000661607"/>
    </source>
</evidence>
<dbReference type="EMBL" id="JADBEF010000001">
    <property type="protein sequence ID" value="MBE1559062.1"/>
    <property type="molecule type" value="Genomic_DNA"/>
</dbReference>
<keyword evidence="3" id="KW-1185">Reference proteome</keyword>
<dbReference type="Proteomes" id="UP000661607">
    <property type="component" value="Unassembled WGS sequence"/>
</dbReference>
<feature type="region of interest" description="Disordered" evidence="1">
    <location>
        <begin position="1"/>
        <end position="58"/>
    </location>
</feature>
<name>A0ABR9KBY2_9ACTN</name>
<dbReference type="RefSeq" id="WP_225958519.1">
    <property type="nucleotide sequence ID" value="NZ_BAAASY010000041.1"/>
</dbReference>
<organism evidence="2 3">
    <name type="scientific">Nonomuraea africana</name>
    <dbReference type="NCBI Taxonomy" id="46171"/>
    <lineage>
        <taxon>Bacteria</taxon>
        <taxon>Bacillati</taxon>
        <taxon>Actinomycetota</taxon>
        <taxon>Actinomycetes</taxon>
        <taxon>Streptosporangiales</taxon>
        <taxon>Streptosporangiaceae</taxon>
        <taxon>Nonomuraea</taxon>
    </lineage>
</organism>
<reference evidence="2 3" key="1">
    <citation type="submission" date="2020-10" db="EMBL/GenBank/DDBJ databases">
        <title>Sequencing the genomes of 1000 actinobacteria strains.</title>
        <authorList>
            <person name="Klenk H.-P."/>
        </authorList>
    </citation>
    <scope>NUCLEOTIDE SEQUENCE [LARGE SCALE GENOMIC DNA]</scope>
    <source>
        <strain evidence="2 3">DSM 43748</strain>
    </source>
</reference>
<feature type="compositionally biased region" description="Acidic residues" evidence="1">
    <location>
        <begin position="29"/>
        <end position="43"/>
    </location>
</feature>